<keyword evidence="8 10" id="KW-0472">Membrane</keyword>
<dbReference type="GO" id="GO:0003779">
    <property type="term" value="F:actin binding"/>
    <property type="evidence" value="ECO:0007669"/>
    <property type="project" value="TreeGrafter"/>
</dbReference>
<dbReference type="Proteomes" id="UP000054350">
    <property type="component" value="Unassembled WGS sequence"/>
</dbReference>
<dbReference type="PROSITE" id="PS50002">
    <property type="entry name" value="SH3"/>
    <property type="match status" value="1"/>
</dbReference>
<evidence type="ECO:0000256" key="10">
    <source>
        <dbReference type="SAM" id="Phobius"/>
    </source>
</evidence>
<organism evidence="12 13">
    <name type="scientific">Allomyces macrogynus (strain ATCC 38327)</name>
    <name type="common">Allomyces javanicus var. macrogynus</name>
    <dbReference type="NCBI Taxonomy" id="578462"/>
    <lineage>
        <taxon>Eukaryota</taxon>
        <taxon>Fungi</taxon>
        <taxon>Fungi incertae sedis</taxon>
        <taxon>Blastocladiomycota</taxon>
        <taxon>Blastocladiomycetes</taxon>
        <taxon>Blastocladiales</taxon>
        <taxon>Blastocladiaceae</taxon>
        <taxon>Allomyces</taxon>
    </lineage>
</organism>
<dbReference type="AlphaFoldDB" id="A0A0L0S5R0"/>
<proteinExistence type="inferred from homology"/>
<evidence type="ECO:0000256" key="3">
    <source>
        <dbReference type="ARBA" id="ARBA00022443"/>
    </source>
</evidence>
<keyword evidence="5 10" id="KW-0812">Transmembrane</keyword>
<keyword evidence="4" id="KW-1003">Cell membrane</keyword>
<dbReference type="eggNOG" id="ENOG502QW7A">
    <property type="taxonomic scope" value="Eukaryota"/>
</dbReference>
<reference evidence="13" key="2">
    <citation type="submission" date="2009-11" db="EMBL/GenBank/DDBJ databases">
        <title>The Genome Sequence of Allomyces macrogynus strain ATCC 38327.</title>
        <authorList>
            <consortium name="The Broad Institute Genome Sequencing Platform"/>
            <person name="Russ C."/>
            <person name="Cuomo C."/>
            <person name="Shea T."/>
            <person name="Young S.K."/>
            <person name="Zeng Q."/>
            <person name="Koehrsen M."/>
            <person name="Haas B."/>
            <person name="Borodovsky M."/>
            <person name="Guigo R."/>
            <person name="Alvarado L."/>
            <person name="Berlin A."/>
            <person name="Borenstein D."/>
            <person name="Chen Z."/>
            <person name="Engels R."/>
            <person name="Freedman E."/>
            <person name="Gellesch M."/>
            <person name="Goldberg J."/>
            <person name="Griggs A."/>
            <person name="Gujja S."/>
            <person name="Heiman D."/>
            <person name="Hepburn T."/>
            <person name="Howarth C."/>
            <person name="Jen D."/>
            <person name="Larson L."/>
            <person name="Lewis B."/>
            <person name="Mehta T."/>
            <person name="Park D."/>
            <person name="Pearson M."/>
            <person name="Roberts A."/>
            <person name="Saif S."/>
            <person name="Shenoy N."/>
            <person name="Sisk P."/>
            <person name="Stolte C."/>
            <person name="Sykes S."/>
            <person name="Walk T."/>
            <person name="White J."/>
            <person name="Yandava C."/>
            <person name="Burger G."/>
            <person name="Gray M.W."/>
            <person name="Holland P.W.H."/>
            <person name="King N."/>
            <person name="Lang F.B.F."/>
            <person name="Roger A.J."/>
            <person name="Ruiz-Trillo I."/>
            <person name="Lander E."/>
            <person name="Nusbaum C."/>
        </authorList>
    </citation>
    <scope>NUCLEOTIDE SEQUENCE [LARGE SCALE GENOMIC DNA]</scope>
    <source>
        <strain evidence="13">ATCC 38327</strain>
    </source>
</reference>
<dbReference type="InterPro" id="IPR035522">
    <property type="entry name" value="Sho1_SH3"/>
</dbReference>
<dbReference type="OrthoDB" id="5983572at2759"/>
<evidence type="ECO:0000256" key="1">
    <source>
        <dbReference type="ARBA" id="ARBA00004651"/>
    </source>
</evidence>
<dbReference type="GO" id="GO:0005886">
    <property type="term" value="C:plasma membrane"/>
    <property type="evidence" value="ECO:0007669"/>
    <property type="project" value="UniProtKB-SubCell"/>
</dbReference>
<evidence type="ECO:0000259" key="11">
    <source>
        <dbReference type="PROSITE" id="PS50002"/>
    </source>
</evidence>
<evidence type="ECO:0000256" key="7">
    <source>
        <dbReference type="ARBA" id="ARBA00023016"/>
    </source>
</evidence>
<evidence type="ECO:0000313" key="12">
    <source>
        <dbReference type="EMBL" id="KNE57878.1"/>
    </source>
</evidence>
<dbReference type="STRING" id="578462.A0A0L0S5R0"/>
<dbReference type="SUPFAM" id="SSF50044">
    <property type="entry name" value="SH3-domain"/>
    <property type="match status" value="1"/>
</dbReference>
<keyword evidence="6 10" id="KW-1133">Transmembrane helix</keyword>
<feature type="domain" description="SH3" evidence="11">
    <location>
        <begin position="302"/>
        <end position="363"/>
    </location>
</feature>
<dbReference type="VEuPathDB" id="FungiDB:AMAG_04723"/>
<evidence type="ECO:0000256" key="4">
    <source>
        <dbReference type="ARBA" id="ARBA00022475"/>
    </source>
</evidence>
<dbReference type="SMART" id="SM00326">
    <property type="entry name" value="SH3"/>
    <property type="match status" value="1"/>
</dbReference>
<evidence type="ECO:0000256" key="8">
    <source>
        <dbReference type="ARBA" id="ARBA00023136"/>
    </source>
</evidence>
<dbReference type="GO" id="GO:0007266">
    <property type="term" value="P:Rho protein signal transduction"/>
    <property type="evidence" value="ECO:0007669"/>
    <property type="project" value="TreeGrafter"/>
</dbReference>
<name>A0A0L0S5R0_ALLM3</name>
<feature type="transmembrane region" description="Helical" evidence="10">
    <location>
        <begin position="12"/>
        <end position="33"/>
    </location>
</feature>
<gene>
    <name evidence="12" type="ORF">AMAG_04723</name>
</gene>
<dbReference type="InterPro" id="IPR001452">
    <property type="entry name" value="SH3_domain"/>
</dbReference>
<protein>
    <recommendedName>
        <fullName evidence="11">SH3 domain-containing protein</fullName>
    </recommendedName>
</protein>
<dbReference type="GO" id="GO:0035023">
    <property type="term" value="P:regulation of Rho protein signal transduction"/>
    <property type="evidence" value="ECO:0007669"/>
    <property type="project" value="TreeGrafter"/>
</dbReference>
<keyword evidence="13" id="KW-1185">Reference proteome</keyword>
<keyword evidence="7" id="KW-0346">Stress response</keyword>
<feature type="transmembrane region" description="Helical" evidence="10">
    <location>
        <begin position="121"/>
        <end position="143"/>
    </location>
</feature>
<evidence type="ECO:0000256" key="9">
    <source>
        <dbReference type="PROSITE-ProRule" id="PRU00192"/>
    </source>
</evidence>
<comment type="similarity">
    <text evidence="2">Belongs to the SHO1 family.</text>
</comment>
<dbReference type="InterPro" id="IPR039801">
    <property type="entry name" value="EPS8-like"/>
</dbReference>
<dbReference type="Pfam" id="PF00018">
    <property type="entry name" value="SH3_1"/>
    <property type="match status" value="1"/>
</dbReference>
<sequence length="363" mass="38358">MPSPVLALLGSRFILGTSFVYLLGWILAIVGWSDLSSANVSIAGLVWFSLVLAIFLWLAILGLAAGSALHAGSYRATLSHLVLLDLVMTAWCADNLIVFMNQTSETVVAKAAASAAGITDALNFATAGSVLLMMAQTLLVLYLTAESSSAVVAFLEKWDAQEVAEDRAARRKLVQSVYYPPAPQLPPVLPGVSPMTFPMPTSTTVPSMYLSPAAAESAPPVPNIGAPGSLQMPTPDALSLALPMAAVAATQQQRQQQEQQQQQQAAAAAAAAAQPTYAQPAAPAEAAIPDSAVNDDESDLPAFTYRAQALFAYTASPDDPQEISFKKDEILEIANPHGNRWWQARNAQGQVGIAPSNYLKLLQ</sequence>
<comment type="subcellular location">
    <subcellularLocation>
        <location evidence="1">Cell membrane</location>
        <topology evidence="1">Multi-pass membrane protein</topology>
    </subcellularLocation>
</comment>
<dbReference type="EMBL" id="GG745332">
    <property type="protein sequence ID" value="KNE57878.1"/>
    <property type="molecule type" value="Genomic_DNA"/>
</dbReference>
<reference evidence="12 13" key="1">
    <citation type="submission" date="2009-11" db="EMBL/GenBank/DDBJ databases">
        <title>Annotation of Allomyces macrogynus ATCC 38327.</title>
        <authorList>
            <consortium name="The Broad Institute Genome Sequencing Platform"/>
            <person name="Russ C."/>
            <person name="Cuomo C."/>
            <person name="Burger G."/>
            <person name="Gray M.W."/>
            <person name="Holland P.W.H."/>
            <person name="King N."/>
            <person name="Lang F.B.F."/>
            <person name="Roger A.J."/>
            <person name="Ruiz-Trillo I."/>
            <person name="Young S.K."/>
            <person name="Zeng Q."/>
            <person name="Gargeya S."/>
            <person name="Fitzgerald M."/>
            <person name="Haas B."/>
            <person name="Abouelleil A."/>
            <person name="Alvarado L."/>
            <person name="Arachchi H.M."/>
            <person name="Berlin A."/>
            <person name="Chapman S.B."/>
            <person name="Gearin G."/>
            <person name="Goldberg J."/>
            <person name="Griggs A."/>
            <person name="Gujja S."/>
            <person name="Hansen M."/>
            <person name="Heiman D."/>
            <person name="Howarth C."/>
            <person name="Larimer J."/>
            <person name="Lui A."/>
            <person name="MacDonald P.J.P."/>
            <person name="McCowen C."/>
            <person name="Montmayeur A."/>
            <person name="Murphy C."/>
            <person name="Neiman D."/>
            <person name="Pearson M."/>
            <person name="Priest M."/>
            <person name="Roberts A."/>
            <person name="Saif S."/>
            <person name="Shea T."/>
            <person name="Sisk P."/>
            <person name="Stolte C."/>
            <person name="Sykes S."/>
            <person name="Wortman J."/>
            <person name="Nusbaum C."/>
            <person name="Birren B."/>
        </authorList>
    </citation>
    <scope>NUCLEOTIDE SEQUENCE [LARGE SCALE GENOMIC DNA]</scope>
    <source>
        <strain evidence="12 13">ATCC 38327</strain>
    </source>
</reference>
<feature type="transmembrane region" description="Helical" evidence="10">
    <location>
        <begin position="81"/>
        <end position="101"/>
    </location>
</feature>
<dbReference type="InterPro" id="IPR036028">
    <property type="entry name" value="SH3-like_dom_sf"/>
</dbReference>
<dbReference type="PANTHER" id="PTHR12287">
    <property type="entry name" value="EPIDERMAL GROWTH FACTOR RECEPTOR KINASE SUBSTRATE EPS8-RELATED PROTEIN"/>
    <property type="match status" value="1"/>
</dbReference>
<accession>A0A0L0S5R0</accession>
<evidence type="ECO:0000256" key="6">
    <source>
        <dbReference type="ARBA" id="ARBA00022989"/>
    </source>
</evidence>
<evidence type="ECO:0000256" key="2">
    <source>
        <dbReference type="ARBA" id="ARBA00009739"/>
    </source>
</evidence>
<evidence type="ECO:0000256" key="5">
    <source>
        <dbReference type="ARBA" id="ARBA00022692"/>
    </source>
</evidence>
<evidence type="ECO:0000313" key="13">
    <source>
        <dbReference type="Proteomes" id="UP000054350"/>
    </source>
</evidence>
<feature type="transmembrane region" description="Helical" evidence="10">
    <location>
        <begin position="45"/>
        <end position="69"/>
    </location>
</feature>
<dbReference type="Gene3D" id="2.30.30.40">
    <property type="entry name" value="SH3 Domains"/>
    <property type="match status" value="1"/>
</dbReference>
<keyword evidence="3 9" id="KW-0728">SH3 domain</keyword>
<dbReference type="CDD" id="cd11855">
    <property type="entry name" value="SH3_Sho1p"/>
    <property type="match status" value="1"/>
</dbReference>
<dbReference type="PANTHER" id="PTHR12287:SF23">
    <property type="entry name" value="AROUSER, ISOFORM A-RELATED"/>
    <property type="match status" value="1"/>
</dbReference>